<gene>
    <name evidence="2" type="ORF">GH885_11390</name>
</gene>
<dbReference type="Gene3D" id="3.30.1050.10">
    <property type="entry name" value="SCP2 sterol-binding domain"/>
    <property type="match status" value="1"/>
</dbReference>
<dbReference type="InterPro" id="IPR016181">
    <property type="entry name" value="Acyl_CoA_acyltransferase"/>
</dbReference>
<name>A0A6N7R389_9BACI</name>
<dbReference type="InterPro" id="IPR036527">
    <property type="entry name" value="SCP2_sterol-bd_dom_sf"/>
</dbReference>
<dbReference type="AlphaFoldDB" id="A0A6N7R389"/>
<proteinExistence type="predicted"/>
<organism evidence="2 3">
    <name type="scientific">Gracilibacillus thailandensis</name>
    <dbReference type="NCBI Taxonomy" id="563735"/>
    <lineage>
        <taxon>Bacteria</taxon>
        <taxon>Bacillati</taxon>
        <taxon>Bacillota</taxon>
        <taxon>Bacilli</taxon>
        <taxon>Bacillales</taxon>
        <taxon>Bacillaceae</taxon>
        <taxon>Gracilibacillus</taxon>
    </lineage>
</organism>
<accession>A0A6N7R389</accession>
<dbReference type="InterPro" id="IPR025559">
    <property type="entry name" value="Eis_dom"/>
</dbReference>
<dbReference type="SUPFAM" id="SSF55718">
    <property type="entry name" value="SCP-like"/>
    <property type="match status" value="1"/>
</dbReference>
<dbReference type="PANTHER" id="PTHR37817:SF1">
    <property type="entry name" value="N-ACETYLTRANSFERASE EIS"/>
    <property type="match status" value="1"/>
</dbReference>
<dbReference type="Pfam" id="PF17668">
    <property type="entry name" value="Acetyltransf_17"/>
    <property type="match status" value="1"/>
</dbReference>
<evidence type="ECO:0000259" key="1">
    <source>
        <dbReference type="PROSITE" id="PS51186"/>
    </source>
</evidence>
<dbReference type="Proteomes" id="UP000435187">
    <property type="component" value="Unassembled WGS sequence"/>
</dbReference>
<keyword evidence="3" id="KW-1185">Reference proteome</keyword>
<dbReference type="Gene3D" id="3.40.630.30">
    <property type="match status" value="2"/>
</dbReference>
<dbReference type="GO" id="GO:0030649">
    <property type="term" value="P:aminoglycoside antibiotic catabolic process"/>
    <property type="evidence" value="ECO:0007669"/>
    <property type="project" value="TreeGrafter"/>
</dbReference>
<dbReference type="EMBL" id="WJEE01000023">
    <property type="protein sequence ID" value="MRI66936.1"/>
    <property type="molecule type" value="Genomic_DNA"/>
</dbReference>
<dbReference type="Pfam" id="PF13527">
    <property type="entry name" value="Acetyltransf_9"/>
    <property type="match status" value="1"/>
</dbReference>
<protein>
    <submittedName>
        <fullName evidence="2">GNAT family N-acetyltransferase</fullName>
    </submittedName>
</protein>
<feature type="domain" description="N-acetyltransferase" evidence="1">
    <location>
        <begin position="4"/>
        <end position="148"/>
    </location>
</feature>
<dbReference type="InterPro" id="IPR000182">
    <property type="entry name" value="GNAT_dom"/>
</dbReference>
<evidence type="ECO:0000313" key="2">
    <source>
        <dbReference type="EMBL" id="MRI66936.1"/>
    </source>
</evidence>
<dbReference type="InterPro" id="IPR051554">
    <property type="entry name" value="Acetyltransferase_Eis"/>
</dbReference>
<comment type="caution">
    <text evidence="2">The sequence shown here is derived from an EMBL/GenBank/DDBJ whole genome shotgun (WGS) entry which is preliminary data.</text>
</comment>
<keyword evidence="2" id="KW-0808">Transferase</keyword>
<dbReference type="Pfam" id="PF13530">
    <property type="entry name" value="SCP2_2"/>
    <property type="match status" value="1"/>
</dbReference>
<evidence type="ECO:0000313" key="3">
    <source>
        <dbReference type="Proteomes" id="UP000435187"/>
    </source>
</evidence>
<dbReference type="SUPFAM" id="SSF55729">
    <property type="entry name" value="Acyl-CoA N-acyltransferases (Nat)"/>
    <property type="match status" value="1"/>
</dbReference>
<sequence length="395" mass="46043">MKMNQISKLDETYYGDIMDLSQYAFQYRLSEEELAAKKEQMSNHTVWGWLENEQLAAKVHVIPLKAYIQGEIMKMGGVASVASWPEYRRGGKVKQLLKKALQEMKTKGQIISYLHPFSVPFYRKYGWEITFDKADCKIPIRSLKKRWDGIGFVKRGNNNDQTISMLDNIYTEYASSFTGPLVRDQHWWKHRILNKDDFIAIAYHDDHTPEGYIVYNVKDHIFTVKDIAFSTLNGQKLLLQYMHDHDSMADDIVVSLPINDGMTLLVEEPRFEQKVTPYFMSRIVDAGAFLAQFPYKKSDHFSTFAIHIEDQFLPENTGVYQLSMNDHDEMKFDQVDKRDSLPTVTMNIQQMAQIFLGYKRPHELSRLELLDGDQKAIGQLEEIIPTSHTYFPDFF</sequence>
<dbReference type="PANTHER" id="PTHR37817">
    <property type="entry name" value="N-ACETYLTRANSFERASE EIS"/>
    <property type="match status" value="1"/>
</dbReference>
<dbReference type="InterPro" id="IPR041380">
    <property type="entry name" value="Acetyltransf_17"/>
</dbReference>
<dbReference type="PROSITE" id="PS51186">
    <property type="entry name" value="GNAT"/>
    <property type="match status" value="1"/>
</dbReference>
<dbReference type="GO" id="GO:0034069">
    <property type="term" value="F:aminoglycoside N-acetyltransferase activity"/>
    <property type="evidence" value="ECO:0007669"/>
    <property type="project" value="TreeGrafter"/>
</dbReference>
<reference evidence="2 3" key="1">
    <citation type="submission" date="2019-10" db="EMBL/GenBank/DDBJ databases">
        <title>Gracilibacillus salitolerans sp. nov., a moderate halophile isolated from a saline soil in northwest China.</title>
        <authorList>
            <person name="Gan L."/>
        </authorList>
    </citation>
    <scope>NUCLEOTIDE SEQUENCE [LARGE SCALE GENOMIC DNA]</scope>
    <source>
        <strain evidence="2 3">TP2-8</strain>
    </source>
</reference>